<dbReference type="AlphaFoldDB" id="A0AAN8N5F2"/>
<evidence type="ECO:0000256" key="1">
    <source>
        <dbReference type="SAM" id="MobiDB-lite"/>
    </source>
</evidence>
<reference evidence="2 3" key="1">
    <citation type="submission" date="2019-10" db="EMBL/GenBank/DDBJ databases">
        <authorList>
            <person name="Palmer J.M."/>
        </authorList>
    </citation>
    <scope>NUCLEOTIDE SEQUENCE [LARGE SCALE GENOMIC DNA]</scope>
    <source>
        <strain evidence="2 3">TWF506</strain>
    </source>
</reference>
<evidence type="ECO:0000313" key="3">
    <source>
        <dbReference type="Proteomes" id="UP001307849"/>
    </source>
</evidence>
<organism evidence="2 3">
    <name type="scientific">Arthrobotrys conoides</name>
    <dbReference type="NCBI Taxonomy" id="74498"/>
    <lineage>
        <taxon>Eukaryota</taxon>
        <taxon>Fungi</taxon>
        <taxon>Dikarya</taxon>
        <taxon>Ascomycota</taxon>
        <taxon>Pezizomycotina</taxon>
        <taxon>Orbiliomycetes</taxon>
        <taxon>Orbiliales</taxon>
        <taxon>Orbiliaceae</taxon>
        <taxon>Arthrobotrys</taxon>
    </lineage>
</organism>
<sequence>MSTISVPQQVCKCSIDGSPCICTAAGCFCSGPLCKSKTLADNANYKHATELLGKDFANQIAAAANNDAVGEPIGRSLGNGPKGQPKPPKPTTPCPAGSKGTDLTLPCQDTEGKLGSSASQNPRGPCCKATKECQPKLSVSENLQKSYDSKFPDEDDPASSSPLVHLPHV</sequence>
<comment type="caution">
    <text evidence="2">The sequence shown here is derived from an EMBL/GenBank/DDBJ whole genome shotgun (WGS) entry which is preliminary data.</text>
</comment>
<evidence type="ECO:0000313" key="2">
    <source>
        <dbReference type="EMBL" id="KAK6506036.1"/>
    </source>
</evidence>
<feature type="compositionally biased region" description="Pro residues" evidence="1">
    <location>
        <begin position="84"/>
        <end position="93"/>
    </location>
</feature>
<protein>
    <submittedName>
        <fullName evidence="2">Uncharacterized protein</fullName>
    </submittedName>
</protein>
<gene>
    <name evidence="2" type="ORF">TWF506_010961</name>
</gene>
<accession>A0AAN8N5F2</accession>
<feature type="compositionally biased region" description="Polar residues" evidence="1">
    <location>
        <begin position="137"/>
        <end position="146"/>
    </location>
</feature>
<dbReference type="EMBL" id="JAVHJM010000009">
    <property type="protein sequence ID" value="KAK6506036.1"/>
    <property type="molecule type" value="Genomic_DNA"/>
</dbReference>
<feature type="region of interest" description="Disordered" evidence="1">
    <location>
        <begin position="69"/>
        <end position="169"/>
    </location>
</feature>
<proteinExistence type="predicted"/>
<dbReference type="Proteomes" id="UP001307849">
    <property type="component" value="Unassembled WGS sequence"/>
</dbReference>
<keyword evidence="3" id="KW-1185">Reference proteome</keyword>
<name>A0AAN8N5F2_9PEZI</name>